<dbReference type="EMBL" id="LR215974">
    <property type="protein sequence ID" value="VFB02811.1"/>
    <property type="molecule type" value="Genomic_DNA"/>
</dbReference>
<feature type="transmembrane region" description="Helical" evidence="6">
    <location>
        <begin position="185"/>
        <end position="202"/>
    </location>
</feature>
<dbReference type="InterPro" id="IPR044878">
    <property type="entry name" value="UbiA_sf"/>
</dbReference>
<proteinExistence type="predicted"/>
<dbReference type="InterPro" id="IPR050475">
    <property type="entry name" value="Prenyltransferase_related"/>
</dbReference>
<dbReference type="PANTHER" id="PTHR42723">
    <property type="entry name" value="CHLOROPHYLL SYNTHASE"/>
    <property type="match status" value="1"/>
</dbReference>
<evidence type="ECO:0000313" key="7">
    <source>
        <dbReference type="EMBL" id="VFB02811.1"/>
    </source>
</evidence>
<dbReference type="AlphaFoldDB" id="A0A4U8W965"/>
<evidence type="ECO:0000256" key="1">
    <source>
        <dbReference type="ARBA" id="ARBA00004141"/>
    </source>
</evidence>
<evidence type="ECO:0000256" key="2">
    <source>
        <dbReference type="ARBA" id="ARBA00022475"/>
    </source>
</evidence>
<feature type="transmembrane region" description="Helical" evidence="6">
    <location>
        <begin position="256"/>
        <end position="275"/>
    </location>
</feature>
<feature type="transmembrane region" description="Helical" evidence="6">
    <location>
        <begin position="25"/>
        <end position="47"/>
    </location>
</feature>
<feature type="transmembrane region" description="Helical" evidence="6">
    <location>
        <begin position="111"/>
        <end position="144"/>
    </location>
</feature>
<feature type="transmembrane region" description="Helical" evidence="6">
    <location>
        <begin position="230"/>
        <end position="247"/>
    </location>
</feature>
<organism evidence="7 8">
    <name type="scientific">Chryseobacterium taihuense</name>
    <dbReference type="NCBI Taxonomy" id="1141221"/>
    <lineage>
        <taxon>Bacteria</taxon>
        <taxon>Pseudomonadati</taxon>
        <taxon>Bacteroidota</taxon>
        <taxon>Flavobacteriia</taxon>
        <taxon>Flavobacteriales</taxon>
        <taxon>Weeksellaceae</taxon>
        <taxon>Chryseobacterium group</taxon>
        <taxon>Chryseobacterium</taxon>
    </lineage>
</organism>
<dbReference type="Proteomes" id="UP000290013">
    <property type="component" value="Chromosome"/>
</dbReference>
<dbReference type="Gene3D" id="1.10.357.140">
    <property type="entry name" value="UbiA prenyltransferase"/>
    <property type="match status" value="1"/>
</dbReference>
<accession>A0A4U8W965</accession>
<dbReference type="RefSeq" id="WP_130913560.1">
    <property type="nucleotide sequence ID" value="NZ_LR215974.1"/>
</dbReference>
<dbReference type="Pfam" id="PF01040">
    <property type="entry name" value="UbiA"/>
    <property type="match status" value="1"/>
</dbReference>
<dbReference type="GO" id="GO:0016765">
    <property type="term" value="F:transferase activity, transferring alkyl or aryl (other than methyl) groups"/>
    <property type="evidence" value="ECO:0007669"/>
    <property type="project" value="InterPro"/>
</dbReference>
<dbReference type="KEGG" id="ctai:NCTC12078_00792"/>
<feature type="transmembrane region" description="Helical" evidence="6">
    <location>
        <begin position="67"/>
        <end position="90"/>
    </location>
</feature>
<keyword evidence="7" id="KW-0808">Transferase</keyword>
<reference evidence="7 8" key="1">
    <citation type="submission" date="2019-02" db="EMBL/GenBank/DDBJ databases">
        <authorList>
            <consortium name="Pathogen Informatics"/>
        </authorList>
    </citation>
    <scope>NUCLEOTIDE SEQUENCE [LARGE SCALE GENOMIC DNA]</scope>
    <source>
        <strain evidence="7 8">3012STDY6944375</strain>
    </source>
</reference>
<sequence>MISEKQSFQQKNYIQKSLLYRLSQFVGFLLGARFFVAVLLTFALYVSTFFLFNQEESFRKFVFDFKVHGIIFCTVLSILAGGIINQFYDLEKDHLVKPFRTRIQRFIKQKYFLYFYLILTVISLGVASFISYRVLIFFIVYQFFMWFYSHKLSRILVINNLTFVSLTLYPFFGMMVYYETFSIKIFLMAIFLFLVLLCVDIVKDMLTKSVDKTFGYTTIPNFFDVKKTNTIVISLFIITMAVSMKIVTRTDISGSMYYYFVAGIFVMILCVYFLINSSKNSKVLTLNILRLWIFTGIIAMLISGIQGNL</sequence>
<dbReference type="PANTHER" id="PTHR42723:SF1">
    <property type="entry name" value="CHLOROPHYLL SYNTHASE, CHLOROPLASTIC"/>
    <property type="match status" value="1"/>
</dbReference>
<name>A0A4U8W965_9FLAO</name>
<evidence type="ECO:0000313" key="8">
    <source>
        <dbReference type="Proteomes" id="UP000290013"/>
    </source>
</evidence>
<evidence type="ECO:0000256" key="6">
    <source>
        <dbReference type="SAM" id="Phobius"/>
    </source>
</evidence>
<comment type="subcellular location">
    <subcellularLocation>
        <location evidence="1">Membrane</location>
        <topology evidence="1">Multi-pass membrane protein</topology>
    </subcellularLocation>
</comment>
<feature type="transmembrane region" description="Helical" evidence="6">
    <location>
        <begin position="287"/>
        <end position="305"/>
    </location>
</feature>
<keyword evidence="2" id="KW-1003">Cell membrane</keyword>
<dbReference type="GO" id="GO:0016020">
    <property type="term" value="C:membrane"/>
    <property type="evidence" value="ECO:0007669"/>
    <property type="project" value="UniProtKB-SubCell"/>
</dbReference>
<protein>
    <submittedName>
        <fullName evidence="7">Prenyltransferase</fullName>
    </submittedName>
</protein>
<feature type="transmembrane region" description="Helical" evidence="6">
    <location>
        <begin position="156"/>
        <end position="178"/>
    </location>
</feature>
<evidence type="ECO:0000256" key="4">
    <source>
        <dbReference type="ARBA" id="ARBA00022989"/>
    </source>
</evidence>
<keyword evidence="3 6" id="KW-0812">Transmembrane</keyword>
<evidence type="ECO:0000256" key="5">
    <source>
        <dbReference type="ARBA" id="ARBA00023136"/>
    </source>
</evidence>
<dbReference type="InterPro" id="IPR000537">
    <property type="entry name" value="UbiA_prenyltransferase"/>
</dbReference>
<evidence type="ECO:0000256" key="3">
    <source>
        <dbReference type="ARBA" id="ARBA00022692"/>
    </source>
</evidence>
<keyword evidence="4 6" id="KW-1133">Transmembrane helix</keyword>
<gene>
    <name evidence="7" type="ORF">NCTC12078_00792</name>
</gene>
<keyword evidence="5 6" id="KW-0472">Membrane</keyword>